<evidence type="ECO:0000313" key="2">
    <source>
        <dbReference type="Proteomes" id="UP001596023"/>
    </source>
</evidence>
<protein>
    <recommendedName>
        <fullName evidence="3">TRASH domain-containing protein</fullName>
    </recommendedName>
</protein>
<dbReference type="EMBL" id="JBHSGN010000002">
    <property type="protein sequence ID" value="MFC4672150.1"/>
    <property type="molecule type" value="Genomic_DNA"/>
</dbReference>
<gene>
    <name evidence="1" type="ORF">ACFO6W_00435</name>
</gene>
<dbReference type="Proteomes" id="UP001596023">
    <property type="component" value="Unassembled WGS sequence"/>
</dbReference>
<evidence type="ECO:0008006" key="3">
    <source>
        <dbReference type="Google" id="ProtNLM"/>
    </source>
</evidence>
<sequence>METQIKCDECNRFLFSTTTQKWGAIGCEAQNKGFIYKIPVLFTDKYERLFFCSKECQKKFYDKNIPKNKEVTEALQDLKTKIPDMAKDVCKKMAVLTNQVKG</sequence>
<dbReference type="RefSeq" id="WP_379993332.1">
    <property type="nucleotide sequence ID" value="NZ_JBHSGN010000002.1"/>
</dbReference>
<reference evidence="2" key="1">
    <citation type="journal article" date="2019" name="Int. J. Syst. Evol. Microbiol.">
        <title>The Global Catalogue of Microorganisms (GCM) 10K type strain sequencing project: providing services to taxonomists for standard genome sequencing and annotation.</title>
        <authorList>
            <consortium name="The Broad Institute Genomics Platform"/>
            <consortium name="The Broad Institute Genome Sequencing Center for Infectious Disease"/>
            <person name="Wu L."/>
            <person name="Ma J."/>
        </authorList>
    </citation>
    <scope>NUCLEOTIDE SEQUENCE [LARGE SCALE GENOMIC DNA]</scope>
    <source>
        <strain evidence="2">CCUG 66188</strain>
    </source>
</reference>
<name>A0ABV9KPP1_9BACT</name>
<comment type="caution">
    <text evidence="1">The sequence shown here is derived from an EMBL/GenBank/DDBJ whole genome shotgun (WGS) entry which is preliminary data.</text>
</comment>
<proteinExistence type="predicted"/>
<evidence type="ECO:0000313" key="1">
    <source>
        <dbReference type="EMBL" id="MFC4672150.1"/>
    </source>
</evidence>
<organism evidence="1 2">
    <name type="scientific">Dysgonomonas termitidis</name>
    <dbReference type="NCBI Taxonomy" id="1516126"/>
    <lineage>
        <taxon>Bacteria</taxon>
        <taxon>Pseudomonadati</taxon>
        <taxon>Bacteroidota</taxon>
        <taxon>Bacteroidia</taxon>
        <taxon>Bacteroidales</taxon>
        <taxon>Dysgonomonadaceae</taxon>
        <taxon>Dysgonomonas</taxon>
    </lineage>
</organism>
<keyword evidence="2" id="KW-1185">Reference proteome</keyword>
<accession>A0ABV9KPP1</accession>